<dbReference type="Proteomes" id="UP000756710">
    <property type="component" value="Unassembled WGS sequence"/>
</dbReference>
<protein>
    <recommendedName>
        <fullName evidence="1">Integrase catalytic domain-containing protein</fullName>
    </recommendedName>
</protein>
<dbReference type="PROSITE" id="PS50994">
    <property type="entry name" value="INTEGRASE"/>
    <property type="match status" value="1"/>
</dbReference>
<sequence>MKKLVLRLARENPRWGCRRIHGELARLGHGIGASTVWKILTAAGVDPAPRRMGTTWREFLMAQASSIIACDFLHIGPADLRRVYALVFLQHGTRRLHVAGVTAHPTAQWTAQQARNLALAEGMRLESLRFLIRDQDSKYTKSSDAVFEAEGIETLRTAPRSPRMNAHCERMIGTLRCELLNPTRSCQTNEPPNGKPRVKDLHALSRVLCEQGDEDRVNDLLDGVRGHWRQVHEHFVSEQVKGQPCDSRSQLRTIDLSSLDGALRDGLDQLPPLIDQGRTQLGGCCSHLFEVGGQLCGHGDSEHSERPVELFEQPDRVIAQRSGVGIGERELVAGMADGITDQHGLGRPVTVDDRATGAGTVRYRGEGEARVAAFHQLFPGGVK</sequence>
<dbReference type="InterPro" id="IPR001584">
    <property type="entry name" value="Integrase_cat-core"/>
</dbReference>
<dbReference type="SUPFAM" id="SSF53098">
    <property type="entry name" value="Ribonuclease H-like"/>
    <property type="match status" value="1"/>
</dbReference>
<gene>
    <name evidence="2" type="ORF">J2Z30_008613</name>
</gene>
<organism evidence="2 3">
    <name type="scientific">Streptomyces iranensis</name>
    <dbReference type="NCBI Taxonomy" id="576784"/>
    <lineage>
        <taxon>Bacteria</taxon>
        <taxon>Bacillati</taxon>
        <taxon>Actinomycetota</taxon>
        <taxon>Actinomycetes</taxon>
        <taxon>Kitasatosporales</taxon>
        <taxon>Streptomycetaceae</taxon>
        <taxon>Streptomyces</taxon>
        <taxon>Streptomyces violaceusniger group</taxon>
    </lineage>
</organism>
<accession>A0ABS4N848</accession>
<proteinExistence type="predicted"/>
<dbReference type="Gene3D" id="3.30.420.10">
    <property type="entry name" value="Ribonuclease H-like superfamily/Ribonuclease H"/>
    <property type="match status" value="1"/>
</dbReference>
<dbReference type="EMBL" id="JAGGLR010000031">
    <property type="protein sequence ID" value="MBP2067547.1"/>
    <property type="molecule type" value="Genomic_DNA"/>
</dbReference>
<name>A0ABS4N848_9ACTN</name>
<reference evidence="2 3" key="1">
    <citation type="submission" date="2021-03" db="EMBL/GenBank/DDBJ databases">
        <title>Genomic Encyclopedia of Type Strains, Phase IV (KMG-IV): sequencing the most valuable type-strain genomes for metagenomic binning, comparative biology and taxonomic classification.</title>
        <authorList>
            <person name="Goeker M."/>
        </authorList>
    </citation>
    <scope>NUCLEOTIDE SEQUENCE [LARGE SCALE GENOMIC DNA]</scope>
    <source>
        <strain evidence="2 3">DSM 41954</strain>
    </source>
</reference>
<keyword evidence="3" id="KW-1185">Reference proteome</keyword>
<dbReference type="InterPro" id="IPR036397">
    <property type="entry name" value="RNaseH_sf"/>
</dbReference>
<evidence type="ECO:0000313" key="2">
    <source>
        <dbReference type="EMBL" id="MBP2067547.1"/>
    </source>
</evidence>
<dbReference type="InterPro" id="IPR012337">
    <property type="entry name" value="RNaseH-like_sf"/>
</dbReference>
<evidence type="ECO:0000313" key="3">
    <source>
        <dbReference type="Proteomes" id="UP000756710"/>
    </source>
</evidence>
<evidence type="ECO:0000259" key="1">
    <source>
        <dbReference type="PROSITE" id="PS50994"/>
    </source>
</evidence>
<feature type="domain" description="Integrase catalytic" evidence="1">
    <location>
        <begin position="45"/>
        <end position="179"/>
    </location>
</feature>
<comment type="caution">
    <text evidence="2">The sequence shown here is derived from an EMBL/GenBank/DDBJ whole genome shotgun (WGS) entry which is preliminary data.</text>
</comment>